<dbReference type="SUPFAM" id="SSF46955">
    <property type="entry name" value="Putative DNA-binding domain"/>
    <property type="match status" value="1"/>
</dbReference>
<dbReference type="GO" id="GO:0003677">
    <property type="term" value="F:DNA binding"/>
    <property type="evidence" value="ECO:0007669"/>
    <property type="project" value="UniProtKB-KW"/>
</dbReference>
<accession>A0A415MAY7</accession>
<feature type="domain" description="Helix-turn-helix" evidence="1">
    <location>
        <begin position="8"/>
        <end position="54"/>
    </location>
</feature>
<dbReference type="InterPro" id="IPR009061">
    <property type="entry name" value="DNA-bd_dom_put_sf"/>
</dbReference>
<evidence type="ECO:0000259" key="1">
    <source>
        <dbReference type="Pfam" id="PF12728"/>
    </source>
</evidence>
<dbReference type="NCBIfam" id="TIGR01764">
    <property type="entry name" value="excise"/>
    <property type="match status" value="1"/>
</dbReference>
<protein>
    <submittedName>
        <fullName evidence="2">DNA-binding protein</fullName>
    </submittedName>
</protein>
<comment type="caution">
    <text evidence="2">The sequence shown here is derived from an EMBL/GenBank/DDBJ whole genome shotgun (WGS) entry which is preliminary data.</text>
</comment>
<proteinExistence type="predicted"/>
<name>A0A415MAY7_9FIRM</name>
<dbReference type="InterPro" id="IPR041657">
    <property type="entry name" value="HTH_17"/>
</dbReference>
<dbReference type="InterPro" id="IPR038148">
    <property type="entry name" value="Tn1545/Tn916_Xis"/>
</dbReference>
<dbReference type="EMBL" id="QROY01000007">
    <property type="protein sequence ID" value="RHL67735.1"/>
    <property type="molecule type" value="Genomic_DNA"/>
</dbReference>
<gene>
    <name evidence="2" type="ORF">DW007_09875</name>
</gene>
<organism evidence="2 3">
    <name type="scientific">Lachnospira eligens</name>
    <dbReference type="NCBI Taxonomy" id="39485"/>
    <lineage>
        <taxon>Bacteria</taxon>
        <taxon>Bacillati</taxon>
        <taxon>Bacillota</taxon>
        <taxon>Clostridia</taxon>
        <taxon>Lachnospirales</taxon>
        <taxon>Lachnospiraceae</taxon>
        <taxon>Lachnospira</taxon>
    </lineage>
</organism>
<dbReference type="Gene3D" id="3.90.105.50">
    <property type="match status" value="1"/>
</dbReference>
<dbReference type="InterPro" id="IPR010093">
    <property type="entry name" value="SinI_DNA-bd"/>
</dbReference>
<dbReference type="RefSeq" id="WP_117831536.1">
    <property type="nucleotide sequence ID" value="NZ_QROY01000007.1"/>
</dbReference>
<sequence length="76" mass="8732">MTERKIALSIEDAADYTGIGRNTLRKLVEWEKLPVLKVGRKVLIKTDMLEKFMEVNEGRDLRDKSSVKAVTRKVIT</sequence>
<reference evidence="2 3" key="1">
    <citation type="submission" date="2018-08" db="EMBL/GenBank/DDBJ databases">
        <title>A genome reference for cultivated species of the human gut microbiota.</title>
        <authorList>
            <person name="Zou Y."/>
            <person name="Xue W."/>
            <person name="Luo G."/>
        </authorList>
    </citation>
    <scope>NUCLEOTIDE SEQUENCE [LARGE SCALE GENOMIC DNA]</scope>
    <source>
        <strain evidence="2 3">AF36-7BH</strain>
    </source>
</reference>
<dbReference type="AlphaFoldDB" id="A0A415MAY7"/>
<evidence type="ECO:0000313" key="3">
    <source>
        <dbReference type="Proteomes" id="UP000285201"/>
    </source>
</evidence>
<evidence type="ECO:0000313" key="2">
    <source>
        <dbReference type="EMBL" id="RHL67735.1"/>
    </source>
</evidence>
<dbReference type="Pfam" id="PF12728">
    <property type="entry name" value="HTH_17"/>
    <property type="match status" value="1"/>
</dbReference>
<dbReference type="Proteomes" id="UP000285201">
    <property type="component" value="Unassembled WGS sequence"/>
</dbReference>
<keyword evidence="2" id="KW-0238">DNA-binding</keyword>